<feature type="region of interest" description="Disordered" evidence="1">
    <location>
        <begin position="307"/>
        <end position="335"/>
    </location>
</feature>
<evidence type="ECO:0000313" key="2">
    <source>
        <dbReference type="Proteomes" id="UP001652628"/>
    </source>
</evidence>
<accession>A0AB39ZDD0</accession>
<reference evidence="3" key="1">
    <citation type="submission" date="2025-08" db="UniProtKB">
        <authorList>
            <consortium name="RefSeq"/>
        </authorList>
    </citation>
    <scope>IDENTIFICATION</scope>
</reference>
<feature type="compositionally biased region" description="Polar residues" evidence="1">
    <location>
        <begin position="102"/>
        <end position="122"/>
    </location>
</feature>
<evidence type="ECO:0000313" key="3">
    <source>
        <dbReference type="RefSeq" id="XP_016933488.2"/>
    </source>
</evidence>
<dbReference type="RefSeq" id="XP_016933488.2">
    <property type="nucleotide sequence ID" value="XM_017077999.4"/>
</dbReference>
<feature type="compositionally biased region" description="Polar residues" evidence="1">
    <location>
        <begin position="135"/>
        <end position="146"/>
    </location>
</feature>
<sequence length="561" mass="64657">MASIEPSEELLDRHFRQQAAIYKDVDLARAFQSDRLIMARWMKVFERTPLSQKLARNSLMLLMHGHMKDFGFLKEPFTDVRNCSRNLNEILDVYKGHSCKKVSSQSNTKIGTSSKSTKNIPETQPKEQKRIGEGKSSSSRNVSLKKTFTHIPRSMKLEPIKEVSEPSEKEPTTSSIASIVTIIETAKTRSISSQTSSSSQKTCPECVTEVEGQSVRKRVQDLEEGLSNNEEHPLSVSSMENMKKYYQKWANYSGDSASNRESDRAPSTSHERLQKITNVIDQVTRRSSAVKNLKDCFEEMAERLRNTSEPEYSIPEGRKPKIPPPAPPKNFRRNQDDDVPVLMARQTGGQALPKDKPVQALLIRREKLRVQCLEYYNLDGTMKDVKDMPAPPIDSKRTDLRVKGFIIGAYRALERVKRWRGKPNQLKLFKTCFRGCGLEDFGVLQALDRRFEQVALKWYRKKLLVCQQNTWRRYRRNILAQKPPPTEADLLQVHHQLDLKEELQRERMVHLAKIRDLCKTNCSGVVRPEVHRKMLSSLNNEYDQLAEDLKLVVLEKEQLFQ</sequence>
<keyword evidence="2" id="KW-1185">Reference proteome</keyword>
<proteinExistence type="predicted"/>
<dbReference type="AlphaFoldDB" id="A0AB39ZDD0"/>
<feature type="region of interest" description="Disordered" evidence="1">
    <location>
        <begin position="102"/>
        <end position="176"/>
    </location>
</feature>
<feature type="compositionally biased region" description="Basic and acidic residues" evidence="1">
    <location>
        <begin position="124"/>
        <end position="133"/>
    </location>
</feature>
<evidence type="ECO:0000256" key="1">
    <source>
        <dbReference type="SAM" id="MobiDB-lite"/>
    </source>
</evidence>
<organism evidence="2 3">
    <name type="scientific">Drosophila suzukii</name>
    <name type="common">Spotted-wing drosophila fruit fly</name>
    <dbReference type="NCBI Taxonomy" id="28584"/>
    <lineage>
        <taxon>Eukaryota</taxon>
        <taxon>Metazoa</taxon>
        <taxon>Ecdysozoa</taxon>
        <taxon>Arthropoda</taxon>
        <taxon>Hexapoda</taxon>
        <taxon>Insecta</taxon>
        <taxon>Pterygota</taxon>
        <taxon>Neoptera</taxon>
        <taxon>Endopterygota</taxon>
        <taxon>Diptera</taxon>
        <taxon>Brachycera</taxon>
        <taxon>Muscomorpha</taxon>
        <taxon>Ephydroidea</taxon>
        <taxon>Drosophilidae</taxon>
        <taxon>Drosophila</taxon>
        <taxon>Sophophora</taxon>
    </lineage>
</organism>
<dbReference type="GeneID" id="108012583"/>
<protein>
    <submittedName>
        <fullName evidence="3">Uncharacterized protein</fullName>
    </submittedName>
</protein>
<dbReference type="Proteomes" id="UP001652628">
    <property type="component" value="Chromosome 3"/>
</dbReference>
<gene>
    <name evidence="3" type="primary">LOC108012583</name>
</gene>
<name>A0AB39ZDD0_DROSZ</name>
<feature type="compositionally biased region" description="Basic and acidic residues" evidence="1">
    <location>
        <begin position="155"/>
        <end position="171"/>
    </location>
</feature>